<feature type="transmembrane region" description="Helical" evidence="8">
    <location>
        <begin position="53"/>
        <end position="72"/>
    </location>
</feature>
<feature type="domain" description="Sulfatase N-terminal" evidence="9">
    <location>
        <begin position="211"/>
        <end position="464"/>
    </location>
</feature>
<evidence type="ECO:0000256" key="7">
    <source>
        <dbReference type="ARBA" id="ARBA00038481"/>
    </source>
</evidence>
<sequence>MKKISLLLTALLAVVLFYIDDNHGVAHSIKTVLFTVMFLLTCGWLTRHPAGRIIAGILVLFFCMIQGMRFFLWQVYQSGFSETLAETLMATTPAEAGAMTLMYWPYLVVFFAGTVMFYLFCRYIGRSFSARTLRNTVVVFLAYLVISSSLYYFNGKYRSDDFVWGESLTKHSPFYPLGTFFRVHHMQLLINEVRTRQPVFRYDMVNDEIENYVLVIGESARRHDLSLYGRAEDTTPLAVAQQKNMLVFTNAVSPAPVTILSVPASIANVQPGQTGNFADYADNILTLAQSAGLKTYWYSNQGVGGMGYGLIAAISFRAEVTRRNEIIIDDRTLLPDLEAALAQPGRKLIILHLYGSHPPACERTEDKILLPFSGGREENCYLNSVYYTDALLGDITAQLAGSRSSMLYFSDHGMVRKHLSGDTEYVHGIADPVRDSYDIPMYIWYSEKLAGQYPRGRKIESLYSGSADYWLISDWLGLRQHDERRCISPLSDCYQPPEDVLVMDGNKELHSYRSLNQR</sequence>
<keyword evidence="3 10" id="KW-0808">Transferase</keyword>
<accession>A0AAN5MIW3</accession>
<comment type="caution">
    <text evidence="10">The sequence shown here is derived from an EMBL/GenBank/DDBJ whole genome shotgun (WGS) entry which is preliminary data.</text>
</comment>
<proteinExistence type="inferred from homology"/>
<evidence type="ECO:0000256" key="4">
    <source>
        <dbReference type="ARBA" id="ARBA00022692"/>
    </source>
</evidence>
<dbReference type="PANTHER" id="PTHR30443">
    <property type="entry name" value="INNER MEMBRANE PROTEIN"/>
    <property type="match status" value="1"/>
</dbReference>
<dbReference type="GO" id="GO:0005886">
    <property type="term" value="C:plasma membrane"/>
    <property type="evidence" value="ECO:0007669"/>
    <property type="project" value="UniProtKB-SubCell"/>
</dbReference>
<evidence type="ECO:0000256" key="3">
    <source>
        <dbReference type="ARBA" id="ARBA00022679"/>
    </source>
</evidence>
<comment type="subcellular location">
    <subcellularLocation>
        <location evidence="1">Cell membrane</location>
        <topology evidence="1">Multi-pass membrane protein</topology>
    </subcellularLocation>
</comment>
<gene>
    <name evidence="10" type="ORF">I8608_002884</name>
</gene>
<reference evidence="10" key="1">
    <citation type="journal article" date="2018" name="Genome Biol.">
        <title>SKESA: strategic k-mer extension for scrupulous assemblies.</title>
        <authorList>
            <person name="Souvorov A."/>
            <person name="Agarwala R."/>
            <person name="Lipman D.J."/>
        </authorList>
    </citation>
    <scope>NUCLEOTIDE SEQUENCE</scope>
    <source>
        <strain evidence="10">Morganella morganii ARLG-3209</strain>
    </source>
</reference>
<feature type="transmembrane region" description="Helical" evidence="8">
    <location>
        <begin position="27"/>
        <end position="46"/>
    </location>
</feature>
<protein>
    <submittedName>
        <fullName evidence="10">Lipid A phosphoethanolamine transferase</fullName>
    </submittedName>
</protein>
<dbReference type="EMBL" id="DACSWI010000009">
    <property type="protein sequence ID" value="HAT3810002.1"/>
    <property type="molecule type" value="Genomic_DNA"/>
</dbReference>
<dbReference type="InterPro" id="IPR017850">
    <property type="entry name" value="Alkaline_phosphatase_core_sf"/>
</dbReference>
<dbReference type="AlphaFoldDB" id="A0AAN5MIW3"/>
<evidence type="ECO:0000259" key="9">
    <source>
        <dbReference type="Pfam" id="PF00884"/>
    </source>
</evidence>
<feature type="transmembrane region" description="Helical" evidence="8">
    <location>
        <begin position="103"/>
        <end position="121"/>
    </location>
</feature>
<evidence type="ECO:0000256" key="6">
    <source>
        <dbReference type="ARBA" id="ARBA00023136"/>
    </source>
</evidence>
<evidence type="ECO:0000256" key="5">
    <source>
        <dbReference type="ARBA" id="ARBA00022989"/>
    </source>
</evidence>
<keyword evidence="5 8" id="KW-1133">Transmembrane helix</keyword>
<organism evidence="10 11">
    <name type="scientific">Morganella morganii</name>
    <name type="common">Proteus morganii</name>
    <dbReference type="NCBI Taxonomy" id="582"/>
    <lineage>
        <taxon>Bacteria</taxon>
        <taxon>Pseudomonadati</taxon>
        <taxon>Pseudomonadota</taxon>
        <taxon>Gammaproteobacteria</taxon>
        <taxon>Enterobacterales</taxon>
        <taxon>Morganellaceae</taxon>
        <taxon>Morganella</taxon>
    </lineage>
</organism>
<evidence type="ECO:0000256" key="2">
    <source>
        <dbReference type="ARBA" id="ARBA00022475"/>
    </source>
</evidence>
<dbReference type="InterPro" id="IPR040423">
    <property type="entry name" value="PEA_transferase"/>
</dbReference>
<dbReference type="Gene3D" id="3.40.720.10">
    <property type="entry name" value="Alkaline Phosphatase, subunit A"/>
    <property type="match status" value="1"/>
</dbReference>
<keyword evidence="6 8" id="KW-0472">Membrane</keyword>
<dbReference type="InterPro" id="IPR058130">
    <property type="entry name" value="PEA_transf_C"/>
</dbReference>
<keyword evidence="4 8" id="KW-0812">Transmembrane</keyword>
<dbReference type="PANTHER" id="PTHR30443:SF4">
    <property type="entry name" value="PHOSPHOETHANOLAMINE TRANSFERASE OPGE-RELATED"/>
    <property type="match status" value="1"/>
</dbReference>
<evidence type="ECO:0000313" key="11">
    <source>
        <dbReference type="Proteomes" id="UP000865968"/>
    </source>
</evidence>
<dbReference type="GO" id="GO:0016776">
    <property type="term" value="F:phosphotransferase activity, phosphate group as acceptor"/>
    <property type="evidence" value="ECO:0007669"/>
    <property type="project" value="TreeGrafter"/>
</dbReference>
<dbReference type="SUPFAM" id="SSF53649">
    <property type="entry name" value="Alkaline phosphatase-like"/>
    <property type="match status" value="1"/>
</dbReference>
<dbReference type="CDD" id="cd16017">
    <property type="entry name" value="LptA"/>
    <property type="match status" value="1"/>
</dbReference>
<evidence type="ECO:0000256" key="8">
    <source>
        <dbReference type="SAM" id="Phobius"/>
    </source>
</evidence>
<name>A0AAN5MIW3_MORMO</name>
<dbReference type="Proteomes" id="UP000865968">
    <property type="component" value="Unassembled WGS sequence"/>
</dbReference>
<dbReference type="GO" id="GO:0009244">
    <property type="term" value="P:lipopolysaccharide core region biosynthetic process"/>
    <property type="evidence" value="ECO:0007669"/>
    <property type="project" value="TreeGrafter"/>
</dbReference>
<comment type="similarity">
    <text evidence="7">Belongs to the phosphoethanolamine transferase family.</text>
</comment>
<reference evidence="10" key="2">
    <citation type="submission" date="2020-10" db="EMBL/GenBank/DDBJ databases">
        <authorList>
            <consortium name="NCBI Pathogen Detection Project"/>
        </authorList>
    </citation>
    <scope>NUCLEOTIDE SEQUENCE</scope>
    <source>
        <strain evidence="10">Morganella morganii ARLG-3209</strain>
    </source>
</reference>
<feature type="transmembrane region" description="Helical" evidence="8">
    <location>
        <begin position="133"/>
        <end position="153"/>
    </location>
</feature>
<dbReference type="InterPro" id="IPR000917">
    <property type="entry name" value="Sulfatase_N"/>
</dbReference>
<dbReference type="Pfam" id="PF00884">
    <property type="entry name" value="Sulfatase"/>
    <property type="match status" value="1"/>
</dbReference>
<evidence type="ECO:0000313" key="10">
    <source>
        <dbReference type="EMBL" id="HAT3810002.1"/>
    </source>
</evidence>
<evidence type="ECO:0000256" key="1">
    <source>
        <dbReference type="ARBA" id="ARBA00004651"/>
    </source>
</evidence>
<keyword evidence="2" id="KW-1003">Cell membrane</keyword>